<evidence type="ECO:0000313" key="1">
    <source>
        <dbReference type="EMBL" id="ACK41690.1"/>
    </source>
</evidence>
<dbReference type="STRING" id="515635.Dtur_0386"/>
<dbReference type="OrthoDB" id="9782576at2"/>
<dbReference type="KEGG" id="dtu:Dtur_0386"/>
<organism evidence="1 2">
    <name type="scientific">Dictyoglomus turgidum (strain DSM 6724 / Z-1310)</name>
    <dbReference type="NCBI Taxonomy" id="515635"/>
    <lineage>
        <taxon>Bacteria</taxon>
        <taxon>Pseudomonadati</taxon>
        <taxon>Dictyoglomota</taxon>
        <taxon>Dictyoglomia</taxon>
        <taxon>Dictyoglomales</taxon>
        <taxon>Dictyoglomaceae</taxon>
        <taxon>Dictyoglomus</taxon>
    </lineage>
</organism>
<dbReference type="InterPro" id="IPR004260">
    <property type="entry name" value="Pyr-dimer_DNA_glycosylase"/>
</dbReference>
<dbReference type="Proteomes" id="UP000007719">
    <property type="component" value="Chromosome"/>
</dbReference>
<evidence type="ECO:0008006" key="3">
    <source>
        <dbReference type="Google" id="ProtNLM"/>
    </source>
</evidence>
<dbReference type="InParanoid" id="B8DZ64"/>
<dbReference type="EMBL" id="CP001251">
    <property type="protein sequence ID" value="ACK41690.1"/>
    <property type="molecule type" value="Genomic_DNA"/>
</dbReference>
<name>B8DZ64_DICTD</name>
<protein>
    <recommendedName>
        <fullName evidence="3">DNA-(Apurinic or apyrimidinic site) lyase / pyrimidine dimer DNA glycosylase</fullName>
    </recommendedName>
</protein>
<dbReference type="AlphaFoldDB" id="B8DZ64"/>
<accession>B8DZ64</accession>
<keyword evidence="2" id="KW-1185">Reference proteome</keyword>
<dbReference type="Pfam" id="PF03013">
    <property type="entry name" value="Pyr_excise"/>
    <property type="match status" value="1"/>
</dbReference>
<evidence type="ECO:0000313" key="2">
    <source>
        <dbReference type="Proteomes" id="UP000007719"/>
    </source>
</evidence>
<dbReference type="HOGENOM" id="CLU_120482_0_0_0"/>
<dbReference type="eggNOG" id="ENOG503195F">
    <property type="taxonomic scope" value="Bacteria"/>
</dbReference>
<sequence>MRLWSIHPKYLDTKGLLAVWREGLLAKKVLEGRTKGYRNHPQLERFKKTEDPVLYINAYLFQIFLEAKRRGYNFDKKKIVEVEITDKIPVSKGQIYYEFQHLLKKLIIRDIKKYKEIKNTKKIEVHPIFKVIAGDIEPWERL</sequence>
<reference evidence="2" key="1">
    <citation type="journal article" date="2016" name="Front. Microbiol.">
        <title>The complete genome sequence of hyperthermophile Dictyoglomus turgidum DSM 6724 reveals a specialized carbohydrate fermentor.</title>
        <authorList>
            <person name="Brumm P.J."/>
            <person name="Gowda K."/>
            <person name="Robb F.T."/>
            <person name="Mead D.A."/>
        </authorList>
    </citation>
    <scope>NUCLEOTIDE SEQUENCE [LARGE SCALE GENOMIC DNA]</scope>
    <source>
        <strain evidence="2">DSM 6724 / Z-1310</strain>
    </source>
</reference>
<dbReference type="RefSeq" id="WP_012582775.1">
    <property type="nucleotide sequence ID" value="NC_011661.1"/>
</dbReference>
<gene>
    <name evidence="1" type="ordered locus">Dtur_0386</name>
</gene>
<dbReference type="EnsemblBacteria" id="ACK41690">
    <property type="protein sequence ID" value="ACK41690"/>
    <property type="gene ID" value="Dtur_0386"/>
</dbReference>
<proteinExistence type="predicted"/>